<proteinExistence type="predicted"/>
<sequence>MPVDGKRGQTFLRMCGQYSSEINRAGAFGAVEAPYCFDGHRIHIHGFAAIAPAGCHRQCAADIFTAEFFRAACGFRAATDGGIRDHALYRRAVGVKQGFRD</sequence>
<comment type="caution">
    <text evidence="1">The sequence shown here is derived from an EMBL/GenBank/DDBJ whole genome shotgun (WGS) entry which is preliminary data.</text>
</comment>
<name>A0A645IUS0_9ZZZZ</name>
<dbReference type="AlphaFoldDB" id="A0A645IUS0"/>
<organism evidence="1">
    <name type="scientific">bioreactor metagenome</name>
    <dbReference type="NCBI Taxonomy" id="1076179"/>
    <lineage>
        <taxon>unclassified sequences</taxon>
        <taxon>metagenomes</taxon>
        <taxon>ecological metagenomes</taxon>
    </lineage>
</organism>
<dbReference type="EMBL" id="VSSQ01124089">
    <property type="protein sequence ID" value="MPN55161.1"/>
    <property type="molecule type" value="Genomic_DNA"/>
</dbReference>
<evidence type="ECO:0000313" key="1">
    <source>
        <dbReference type="EMBL" id="MPN55161.1"/>
    </source>
</evidence>
<accession>A0A645IUS0</accession>
<protein>
    <submittedName>
        <fullName evidence="1">Uncharacterized protein</fullName>
    </submittedName>
</protein>
<gene>
    <name evidence="1" type="ORF">SDC9_202840</name>
</gene>
<reference evidence="1" key="1">
    <citation type="submission" date="2019-08" db="EMBL/GenBank/DDBJ databases">
        <authorList>
            <person name="Kucharzyk K."/>
            <person name="Murdoch R.W."/>
            <person name="Higgins S."/>
            <person name="Loffler F."/>
        </authorList>
    </citation>
    <scope>NUCLEOTIDE SEQUENCE</scope>
</reference>